<dbReference type="PROSITE" id="PS50068">
    <property type="entry name" value="LDLRA_2"/>
    <property type="match status" value="1"/>
</dbReference>
<feature type="compositionally biased region" description="Acidic residues" evidence="8">
    <location>
        <begin position="217"/>
        <end position="228"/>
    </location>
</feature>
<feature type="domain" description="EF-hand" evidence="10">
    <location>
        <begin position="224"/>
        <end position="259"/>
    </location>
</feature>
<keyword evidence="13" id="KW-1185">Reference proteome</keyword>
<keyword evidence="9" id="KW-0812">Transmembrane</keyword>
<gene>
    <name evidence="12" type="ORF">XYLVIOL_LOCUS2507</name>
</gene>
<dbReference type="Pfam" id="PF13015">
    <property type="entry name" value="PRKCSH_1"/>
    <property type="match status" value="1"/>
</dbReference>
<dbReference type="Pfam" id="PF12999">
    <property type="entry name" value="PRKCSH-like"/>
    <property type="match status" value="1"/>
</dbReference>
<dbReference type="InterPro" id="IPR036055">
    <property type="entry name" value="LDL_receptor-like_sf"/>
</dbReference>
<keyword evidence="9" id="KW-1133">Transmembrane helix</keyword>
<comment type="caution">
    <text evidence="12">The sequence shown here is derived from an EMBL/GenBank/DDBJ whole genome shotgun (WGS) entry which is preliminary data.</text>
</comment>
<evidence type="ECO:0000256" key="8">
    <source>
        <dbReference type="SAM" id="MobiDB-lite"/>
    </source>
</evidence>
<evidence type="ECO:0000256" key="9">
    <source>
        <dbReference type="SAM" id="Phobius"/>
    </source>
</evidence>
<evidence type="ECO:0000256" key="5">
    <source>
        <dbReference type="ARBA" id="ARBA00023157"/>
    </source>
</evidence>
<feature type="compositionally biased region" description="Acidic residues" evidence="8">
    <location>
        <begin position="334"/>
        <end position="346"/>
    </location>
</feature>
<dbReference type="InterPro" id="IPR009011">
    <property type="entry name" value="Man6P_isomerase_rcpt-bd_dom_sf"/>
</dbReference>
<evidence type="ECO:0000313" key="12">
    <source>
        <dbReference type="EMBL" id="CAL7937035.1"/>
    </source>
</evidence>
<protein>
    <recommendedName>
        <fullName evidence="1">Glucosidase 2 subunit beta</fullName>
    </recommendedName>
</protein>
<dbReference type="PROSITE" id="PS51914">
    <property type="entry name" value="MRH"/>
    <property type="match status" value="1"/>
</dbReference>
<dbReference type="Gene3D" id="4.10.400.10">
    <property type="entry name" value="Low-density Lipoprotein Receptor"/>
    <property type="match status" value="2"/>
</dbReference>
<keyword evidence="5" id="KW-1015">Disulfide bond</keyword>
<dbReference type="SUPFAM" id="SSF57424">
    <property type="entry name" value="LDL receptor-like module"/>
    <property type="match status" value="2"/>
</dbReference>
<proteinExistence type="predicted"/>
<dbReference type="InterPro" id="IPR018247">
    <property type="entry name" value="EF_Hand_1_Ca_BS"/>
</dbReference>
<dbReference type="PANTHER" id="PTHR12630:SF1">
    <property type="entry name" value="GLUCOSIDASE 2 SUBUNIT BETA"/>
    <property type="match status" value="1"/>
</dbReference>
<accession>A0ABP1NBV3</accession>
<dbReference type="PANTHER" id="PTHR12630">
    <property type="entry name" value="N-LINKED OLIGOSACCHARIDE PROCESSING"/>
    <property type="match status" value="1"/>
</dbReference>
<evidence type="ECO:0000256" key="2">
    <source>
        <dbReference type="ARBA" id="ARBA00022729"/>
    </source>
</evidence>
<evidence type="ECO:0000256" key="4">
    <source>
        <dbReference type="ARBA" id="ARBA00022837"/>
    </source>
</evidence>
<keyword evidence="3" id="KW-0256">Endoplasmic reticulum</keyword>
<evidence type="ECO:0000256" key="7">
    <source>
        <dbReference type="SAM" id="Coils"/>
    </source>
</evidence>
<feature type="domain" description="MRH" evidence="11">
    <location>
        <begin position="415"/>
        <end position="516"/>
    </location>
</feature>
<keyword evidence="9" id="KW-0472">Membrane</keyword>
<dbReference type="EMBL" id="CAXAJV020001287">
    <property type="protein sequence ID" value="CAL7937035.1"/>
    <property type="molecule type" value="Genomic_DNA"/>
</dbReference>
<evidence type="ECO:0000256" key="6">
    <source>
        <dbReference type="PROSITE-ProRule" id="PRU00124"/>
    </source>
</evidence>
<evidence type="ECO:0000256" key="3">
    <source>
        <dbReference type="ARBA" id="ARBA00022824"/>
    </source>
</evidence>
<sequence>MNNYGIYLVAFLSVNLSILLGHVAGTKVLQIRGIPIAKSSLYPSDRDFQCLDGSQLIPFSHVNDNYCDCADGSDEPGTPACRNGSFYCENSGHKPRYIPTTWVNDGVCDCCDATDEYGSGKECPNNCYELGKEARLEQQKAEELIKEGNKIRMEMVGKGKQLKTDYQSRLVKLRVDHMEAELMKVEKELLKTQAEERENAALEKYKPAEPEQPAAEEAGEEEELRESDAEDYFKLLDSDNSGTITIAELQTRVTFDKDKNGVVTEEEAMFFLNNMKEINLQEFMDSAWSNIKPFLMLEQGMFKSADQKEEEEGVGEEEEEEIHEHAEEGSEHEKEEDDGPECEEATGAEQTEKAEEAQVQYDEETQALIDEAAVARENFQAAERSVNDLLSEIRQLEEKLDRDYGAENEFAPLDGECFEYTDLEYVYTLCMFAKATQRSKSGGSDISLGHWNDWSGPEGRKYSQMKFDRGLTCWNGPARTTMINLSCGKENKLISVTEPNRCEYAMEFSTPALCNPSMHSTNAHDEL</sequence>
<dbReference type="InterPro" id="IPR036607">
    <property type="entry name" value="PRKCSH"/>
</dbReference>
<dbReference type="InterPro" id="IPR011992">
    <property type="entry name" value="EF-hand-dom_pair"/>
</dbReference>
<dbReference type="InterPro" id="IPR028146">
    <property type="entry name" value="PRKCSH_N"/>
</dbReference>
<comment type="caution">
    <text evidence="6">Lacks conserved residue(s) required for the propagation of feature annotation.</text>
</comment>
<feature type="region of interest" description="Disordered" evidence="8">
    <location>
        <begin position="304"/>
        <end position="360"/>
    </location>
</feature>
<feature type="compositionally biased region" description="Basic and acidic residues" evidence="8">
    <location>
        <begin position="322"/>
        <end position="333"/>
    </location>
</feature>
<dbReference type="Gene3D" id="1.10.238.10">
    <property type="entry name" value="EF-hand"/>
    <property type="match status" value="1"/>
</dbReference>
<dbReference type="Proteomes" id="UP001642520">
    <property type="component" value="Unassembled WGS sequence"/>
</dbReference>
<organism evidence="12 13">
    <name type="scientific">Xylocopa violacea</name>
    <name type="common">Violet carpenter bee</name>
    <name type="synonym">Apis violacea</name>
    <dbReference type="NCBI Taxonomy" id="135666"/>
    <lineage>
        <taxon>Eukaryota</taxon>
        <taxon>Metazoa</taxon>
        <taxon>Ecdysozoa</taxon>
        <taxon>Arthropoda</taxon>
        <taxon>Hexapoda</taxon>
        <taxon>Insecta</taxon>
        <taxon>Pterygota</taxon>
        <taxon>Neoptera</taxon>
        <taxon>Endopterygota</taxon>
        <taxon>Hymenoptera</taxon>
        <taxon>Apocrita</taxon>
        <taxon>Aculeata</taxon>
        <taxon>Apoidea</taxon>
        <taxon>Anthophila</taxon>
        <taxon>Apidae</taxon>
        <taxon>Xylocopa</taxon>
        <taxon>Xylocopa</taxon>
    </lineage>
</organism>
<dbReference type="CDD" id="cd00112">
    <property type="entry name" value="LDLa"/>
    <property type="match status" value="1"/>
</dbReference>
<dbReference type="PROSITE" id="PS50222">
    <property type="entry name" value="EF_HAND_2"/>
    <property type="match status" value="1"/>
</dbReference>
<reference evidence="12 13" key="1">
    <citation type="submission" date="2024-08" db="EMBL/GenBank/DDBJ databases">
        <authorList>
            <person name="Will J Nash"/>
            <person name="Angela Man"/>
            <person name="Seanna McTaggart"/>
            <person name="Kendall Baker"/>
            <person name="Tom Barker"/>
            <person name="Leah Catchpole"/>
            <person name="Alex Durrant"/>
            <person name="Karim Gharbi"/>
            <person name="Naomi Irish"/>
            <person name="Gemy Kaithakottil"/>
            <person name="Debby Ku"/>
            <person name="Aaliyah Providence"/>
            <person name="Felix Shaw"/>
            <person name="David Swarbreck"/>
            <person name="Chris Watkins"/>
            <person name="Ann M. McCartney"/>
            <person name="Giulio Formenti"/>
            <person name="Alice Mouton"/>
            <person name="Noel Vella"/>
            <person name="Bjorn M von Reumont"/>
            <person name="Adriana Vella"/>
            <person name="Wilfried Haerty"/>
        </authorList>
    </citation>
    <scope>NUCLEOTIDE SEQUENCE [LARGE SCALE GENOMIC DNA]</scope>
</reference>
<evidence type="ECO:0000256" key="1">
    <source>
        <dbReference type="ARBA" id="ARBA00022387"/>
    </source>
</evidence>
<dbReference type="InterPro" id="IPR044865">
    <property type="entry name" value="MRH_dom"/>
</dbReference>
<keyword evidence="7" id="KW-0175">Coiled coil</keyword>
<keyword evidence="2" id="KW-0732">Signal</keyword>
<evidence type="ECO:0000313" key="13">
    <source>
        <dbReference type="Proteomes" id="UP001642520"/>
    </source>
</evidence>
<evidence type="ECO:0000259" key="11">
    <source>
        <dbReference type="PROSITE" id="PS51914"/>
    </source>
</evidence>
<dbReference type="InterPro" id="IPR002048">
    <property type="entry name" value="EF_hand_dom"/>
</dbReference>
<dbReference type="InterPro" id="IPR002172">
    <property type="entry name" value="LDrepeatLR_classA_rpt"/>
</dbReference>
<feature type="region of interest" description="Disordered" evidence="8">
    <location>
        <begin position="203"/>
        <end position="228"/>
    </location>
</feature>
<dbReference type="SUPFAM" id="SSF50911">
    <property type="entry name" value="Mannose 6-phosphate receptor domain"/>
    <property type="match status" value="1"/>
</dbReference>
<feature type="coiled-coil region" evidence="7">
    <location>
        <begin position="372"/>
        <end position="406"/>
    </location>
</feature>
<evidence type="ECO:0000259" key="10">
    <source>
        <dbReference type="PROSITE" id="PS50222"/>
    </source>
</evidence>
<dbReference type="SUPFAM" id="SSF47473">
    <property type="entry name" value="EF-hand"/>
    <property type="match status" value="1"/>
</dbReference>
<feature type="transmembrane region" description="Helical" evidence="9">
    <location>
        <begin position="6"/>
        <end position="25"/>
    </location>
</feature>
<feature type="compositionally biased region" description="Acidic residues" evidence="8">
    <location>
        <begin position="308"/>
        <end position="321"/>
    </location>
</feature>
<dbReference type="PROSITE" id="PS00018">
    <property type="entry name" value="EF_HAND_1"/>
    <property type="match status" value="1"/>
</dbReference>
<dbReference type="Gene3D" id="2.70.130.10">
    <property type="entry name" value="Mannose-6-phosphate receptor binding domain"/>
    <property type="match status" value="1"/>
</dbReference>
<keyword evidence="4" id="KW-0106">Calcium</keyword>
<dbReference type="InterPro" id="IPR039794">
    <property type="entry name" value="Gtb1-like"/>
</dbReference>
<name>A0ABP1NBV3_XYLVO</name>